<evidence type="ECO:0000313" key="2">
    <source>
        <dbReference type="Proteomes" id="UP001227268"/>
    </source>
</evidence>
<accession>A0ACC2WE64</accession>
<dbReference type="EMBL" id="JASBWT010000001">
    <property type="protein sequence ID" value="KAJ9109362.1"/>
    <property type="molecule type" value="Genomic_DNA"/>
</dbReference>
<keyword evidence="2" id="KW-1185">Reference proteome</keyword>
<name>A0ACC2WE64_9TREE</name>
<proteinExistence type="predicted"/>
<protein>
    <submittedName>
        <fullName evidence="1">Uncharacterized protein</fullName>
    </submittedName>
</protein>
<comment type="caution">
    <text evidence="1">The sequence shown here is derived from an EMBL/GenBank/DDBJ whole genome shotgun (WGS) entry which is preliminary data.</text>
</comment>
<reference evidence="1" key="1">
    <citation type="submission" date="2023-04" db="EMBL/GenBank/DDBJ databases">
        <title>Draft Genome sequencing of Naganishia species isolated from polar environments using Oxford Nanopore Technology.</title>
        <authorList>
            <person name="Leo P."/>
            <person name="Venkateswaran K."/>
        </authorList>
    </citation>
    <scope>NUCLEOTIDE SEQUENCE</scope>
    <source>
        <strain evidence="1">MNA-CCFEE 5423</strain>
    </source>
</reference>
<dbReference type="Proteomes" id="UP001227268">
    <property type="component" value="Unassembled WGS sequence"/>
</dbReference>
<gene>
    <name evidence="1" type="ORF">QFC21_000692</name>
</gene>
<sequence>MSLSLSTSSAFALEAPDKVLFHFRVGKVTWETGGSPPYPLPNASHDFGSYQKISEEIQAIVGDATIKYMVKVCHKYSTSNVKFPHAIWSSALGAPRGDPTTVLTVEPLDARDLQSCLDHLAEAADNKLRKLHAEIQNLSSVTDDYSSLSCSNPFVLLKTVLPRKQGSRQVLSEEQVKCVQVGFSWNIIWNRRVDDQAGLVSRAVAKVESYAKVRDGQGVPVGAPWHKTSTDMETWGIRSTRDNGIDLNTGVGMLCFDTSENGFLEVLSTTPMGGTTVESWIQQVATSQANLSGSFDSGRVGPPSMSYDW</sequence>
<evidence type="ECO:0000313" key="1">
    <source>
        <dbReference type="EMBL" id="KAJ9109362.1"/>
    </source>
</evidence>
<organism evidence="1 2">
    <name type="scientific">Naganishia friedmannii</name>
    <dbReference type="NCBI Taxonomy" id="89922"/>
    <lineage>
        <taxon>Eukaryota</taxon>
        <taxon>Fungi</taxon>
        <taxon>Dikarya</taxon>
        <taxon>Basidiomycota</taxon>
        <taxon>Agaricomycotina</taxon>
        <taxon>Tremellomycetes</taxon>
        <taxon>Filobasidiales</taxon>
        <taxon>Filobasidiaceae</taxon>
        <taxon>Naganishia</taxon>
    </lineage>
</organism>